<dbReference type="InterPro" id="IPR032675">
    <property type="entry name" value="LRR_dom_sf"/>
</dbReference>
<reference evidence="15 16" key="1">
    <citation type="submission" date="2024-01" db="EMBL/GenBank/DDBJ databases">
        <title>The genomes of 5 underutilized Papilionoideae crops provide insights into root nodulation and disease resistance.</title>
        <authorList>
            <person name="Yuan L."/>
        </authorList>
    </citation>
    <scope>NUCLEOTIDE SEQUENCE [LARGE SCALE GENOMIC DNA]</scope>
    <source>
        <strain evidence="15">LY-2023</strain>
        <tissue evidence="15">Leaf</tissue>
    </source>
</reference>
<evidence type="ECO:0000256" key="4">
    <source>
        <dbReference type="ARBA" id="ARBA00022614"/>
    </source>
</evidence>
<dbReference type="InterPro" id="IPR001611">
    <property type="entry name" value="Leu-rich_rpt"/>
</dbReference>
<evidence type="ECO:0000256" key="10">
    <source>
        <dbReference type="ARBA" id="ARBA00023170"/>
    </source>
</evidence>
<dbReference type="InterPro" id="IPR003591">
    <property type="entry name" value="Leu-rich_rpt_typical-subtyp"/>
</dbReference>
<evidence type="ECO:0000256" key="11">
    <source>
        <dbReference type="ARBA" id="ARBA00023180"/>
    </source>
</evidence>
<evidence type="ECO:0000256" key="2">
    <source>
        <dbReference type="ARBA" id="ARBA00009592"/>
    </source>
</evidence>
<evidence type="ECO:0000256" key="5">
    <source>
        <dbReference type="ARBA" id="ARBA00022692"/>
    </source>
</evidence>
<keyword evidence="6 12" id="KW-0732">Signal</keyword>
<keyword evidence="5" id="KW-0812">Transmembrane</keyword>
<name>A0AAN9IVI0_CLITE</name>
<keyword evidence="16" id="KW-1185">Reference proteome</keyword>
<feature type="domain" description="Disease resistance R13L4/SHOC-2-like LRR" evidence="14">
    <location>
        <begin position="322"/>
        <end position="541"/>
    </location>
</feature>
<evidence type="ECO:0000256" key="12">
    <source>
        <dbReference type="SAM" id="SignalP"/>
    </source>
</evidence>
<dbReference type="Gene3D" id="3.80.10.10">
    <property type="entry name" value="Ribonuclease Inhibitor"/>
    <property type="match status" value="6"/>
</dbReference>
<comment type="similarity">
    <text evidence="2">Belongs to the RLP family.</text>
</comment>
<feature type="chain" id="PRO_5043029187" description="Leucine-rich repeat-containing N-terminal plant-type domain-containing protein" evidence="12">
    <location>
        <begin position="29"/>
        <end position="687"/>
    </location>
</feature>
<feature type="domain" description="Leucine-rich repeat-containing N-terminal plant-type" evidence="13">
    <location>
        <begin position="32"/>
        <end position="73"/>
    </location>
</feature>
<evidence type="ECO:0000313" key="15">
    <source>
        <dbReference type="EMBL" id="KAK7286921.1"/>
    </source>
</evidence>
<dbReference type="PROSITE" id="PS51450">
    <property type="entry name" value="LRR"/>
    <property type="match status" value="2"/>
</dbReference>
<evidence type="ECO:0000259" key="14">
    <source>
        <dbReference type="Pfam" id="PF23598"/>
    </source>
</evidence>
<evidence type="ECO:0000256" key="3">
    <source>
        <dbReference type="ARBA" id="ARBA00022475"/>
    </source>
</evidence>
<dbReference type="PANTHER" id="PTHR48061:SF49">
    <property type="entry name" value="DISEASE RESISTANCE FAMILY PROTEIN_LRR PROTEIN"/>
    <property type="match status" value="1"/>
</dbReference>
<dbReference type="AlphaFoldDB" id="A0AAN9IVI0"/>
<comment type="subcellular location">
    <subcellularLocation>
        <location evidence="1">Cell membrane</location>
        <topology evidence="1">Single-pass type I membrane protein</topology>
    </subcellularLocation>
</comment>
<dbReference type="PANTHER" id="PTHR48061">
    <property type="entry name" value="LEUCINE-RICH REPEAT RECEPTOR PROTEIN KINASE EMS1-LIKE-RELATED"/>
    <property type="match status" value="1"/>
</dbReference>
<evidence type="ECO:0008006" key="17">
    <source>
        <dbReference type="Google" id="ProtNLM"/>
    </source>
</evidence>
<dbReference type="GO" id="GO:0005886">
    <property type="term" value="C:plasma membrane"/>
    <property type="evidence" value="ECO:0007669"/>
    <property type="project" value="UniProtKB-SubCell"/>
</dbReference>
<dbReference type="Pfam" id="PF12799">
    <property type="entry name" value="LRR_4"/>
    <property type="match status" value="1"/>
</dbReference>
<comment type="caution">
    <text evidence="15">The sequence shown here is derived from an EMBL/GenBank/DDBJ whole genome shotgun (WGS) entry which is preliminary data.</text>
</comment>
<keyword evidence="11" id="KW-0325">Glycoprotein</keyword>
<evidence type="ECO:0000313" key="16">
    <source>
        <dbReference type="Proteomes" id="UP001359559"/>
    </source>
</evidence>
<evidence type="ECO:0000256" key="9">
    <source>
        <dbReference type="ARBA" id="ARBA00023136"/>
    </source>
</evidence>
<gene>
    <name evidence="15" type="ORF">RJT34_22283</name>
</gene>
<dbReference type="FunFam" id="3.80.10.10:FF:000095">
    <property type="entry name" value="LRR receptor-like serine/threonine-protein kinase GSO1"/>
    <property type="match status" value="1"/>
</dbReference>
<organism evidence="15 16">
    <name type="scientific">Clitoria ternatea</name>
    <name type="common">Butterfly pea</name>
    <dbReference type="NCBI Taxonomy" id="43366"/>
    <lineage>
        <taxon>Eukaryota</taxon>
        <taxon>Viridiplantae</taxon>
        <taxon>Streptophyta</taxon>
        <taxon>Embryophyta</taxon>
        <taxon>Tracheophyta</taxon>
        <taxon>Spermatophyta</taxon>
        <taxon>Magnoliopsida</taxon>
        <taxon>eudicotyledons</taxon>
        <taxon>Gunneridae</taxon>
        <taxon>Pentapetalae</taxon>
        <taxon>rosids</taxon>
        <taxon>fabids</taxon>
        <taxon>Fabales</taxon>
        <taxon>Fabaceae</taxon>
        <taxon>Papilionoideae</taxon>
        <taxon>50 kb inversion clade</taxon>
        <taxon>NPAAA clade</taxon>
        <taxon>indigoferoid/millettioid clade</taxon>
        <taxon>Phaseoleae</taxon>
        <taxon>Clitoria</taxon>
    </lineage>
</organism>
<keyword evidence="8" id="KW-1133">Transmembrane helix</keyword>
<dbReference type="InterPro" id="IPR025875">
    <property type="entry name" value="Leu-rich_rpt_4"/>
</dbReference>
<dbReference type="Pfam" id="PF00560">
    <property type="entry name" value="LRR_1"/>
    <property type="match status" value="2"/>
</dbReference>
<keyword evidence="7" id="KW-0677">Repeat</keyword>
<dbReference type="SMART" id="SM00369">
    <property type="entry name" value="LRR_TYP"/>
    <property type="match status" value="7"/>
</dbReference>
<dbReference type="InterPro" id="IPR013210">
    <property type="entry name" value="LRR_N_plant-typ"/>
</dbReference>
<evidence type="ECO:0000256" key="7">
    <source>
        <dbReference type="ARBA" id="ARBA00022737"/>
    </source>
</evidence>
<dbReference type="InterPro" id="IPR055414">
    <property type="entry name" value="LRR_R13L4/SHOC2-like"/>
</dbReference>
<keyword evidence="3" id="KW-1003">Cell membrane</keyword>
<evidence type="ECO:0000256" key="1">
    <source>
        <dbReference type="ARBA" id="ARBA00004251"/>
    </source>
</evidence>
<dbReference type="SUPFAM" id="SSF52058">
    <property type="entry name" value="L domain-like"/>
    <property type="match status" value="3"/>
</dbReference>
<feature type="signal peptide" evidence="12">
    <location>
        <begin position="1"/>
        <end position="28"/>
    </location>
</feature>
<evidence type="ECO:0000256" key="8">
    <source>
        <dbReference type="ARBA" id="ARBA00022989"/>
    </source>
</evidence>
<protein>
    <recommendedName>
        <fullName evidence="17">Leucine-rich repeat-containing N-terminal plant-type domain-containing protein</fullName>
    </recommendedName>
</protein>
<dbReference type="Pfam" id="PF08263">
    <property type="entry name" value="LRRNT_2"/>
    <property type="match status" value="1"/>
</dbReference>
<keyword evidence="4" id="KW-0433">Leucine-rich repeat</keyword>
<keyword evidence="9" id="KW-0472">Membrane</keyword>
<dbReference type="EMBL" id="JAYKXN010000005">
    <property type="protein sequence ID" value="KAK7286921.1"/>
    <property type="molecule type" value="Genomic_DNA"/>
</dbReference>
<sequence>MKVNVVPLIMAMPFYWLCLCDHFFVVSGICFDDQRSLLLQLKNNFTFPSESSNKLQSWNASDDCCKWIGVSCDKEGRVTGLDLSGESISGGFDNSSSLFSLQHLRILNLAANSFDSVLPSGFNKLKNLTYLNLSFAGFVGEITTQISQLTRLVTLYISSDPSKFQFYAAQKSEIPNLQKLLQNLTSIKRLNLDGVAITAPQQEWCKALLPLRDLQELSMLNCGLRGPLDPSLARLKNLSTIILDGNNFLSNVPETLANLKNLTILSLASCGLGGIFPQKIFQIGTLSVIDISQNFMLQPSFPAFPLSGSLHTYRVSGTLLFGALPHSIGNLRQLVRLDLHDCGLNGTLPNSLSNLTKLTILDLSSNSFTGPIPSSIGNLRRFVELDLHDCGLNGTLPNSLSNLTKLTFLGLSSNGFTGQIPSSLFTLPLLQSIFLSDNQFNHLSRFENVSSSTITTLDISRNSISGPFPISIFQFKALSSVILTSNKINGSVELNRFLELKNLTTLHLSYNKLTVNVNSTIADPSSFPNITNLKLASCSMKIFPVFLRNLSRLKTLDLSDNQIQGIVPNWIWKLENLEFLNFSHNLLTDLGGPLKNLSSNFIVLDLHHNQLQGTIPVLPIRDVADYSSNKFSSIIPQDIGNFLFETGFLSLSNNNFHGTIPESLCNTIDLTLLDLSFIIFLEQFPPV</sequence>
<evidence type="ECO:0000259" key="13">
    <source>
        <dbReference type="Pfam" id="PF08263"/>
    </source>
</evidence>
<accession>A0AAN9IVI0</accession>
<dbReference type="InterPro" id="IPR046956">
    <property type="entry name" value="RLP23-like"/>
</dbReference>
<dbReference type="Pfam" id="PF23598">
    <property type="entry name" value="LRR_14"/>
    <property type="match status" value="1"/>
</dbReference>
<dbReference type="SMART" id="SM00365">
    <property type="entry name" value="LRR_SD22"/>
    <property type="match status" value="4"/>
</dbReference>
<dbReference type="Proteomes" id="UP001359559">
    <property type="component" value="Unassembled WGS sequence"/>
</dbReference>
<proteinExistence type="inferred from homology"/>
<keyword evidence="10" id="KW-0675">Receptor</keyword>
<evidence type="ECO:0000256" key="6">
    <source>
        <dbReference type="ARBA" id="ARBA00022729"/>
    </source>
</evidence>